<protein>
    <submittedName>
        <fullName evidence="2">Uncharacterized protein</fullName>
    </submittedName>
</protein>
<evidence type="ECO:0000313" key="3">
    <source>
        <dbReference type="Proteomes" id="UP001209878"/>
    </source>
</evidence>
<gene>
    <name evidence="2" type="ORF">NP493_11g07051</name>
</gene>
<proteinExistence type="predicted"/>
<organism evidence="2 3">
    <name type="scientific">Ridgeia piscesae</name>
    <name type="common">Tubeworm</name>
    <dbReference type="NCBI Taxonomy" id="27915"/>
    <lineage>
        <taxon>Eukaryota</taxon>
        <taxon>Metazoa</taxon>
        <taxon>Spiralia</taxon>
        <taxon>Lophotrochozoa</taxon>
        <taxon>Annelida</taxon>
        <taxon>Polychaeta</taxon>
        <taxon>Sedentaria</taxon>
        <taxon>Canalipalpata</taxon>
        <taxon>Sabellida</taxon>
        <taxon>Siboglinidae</taxon>
        <taxon>Ridgeia</taxon>
    </lineage>
</organism>
<evidence type="ECO:0000313" key="2">
    <source>
        <dbReference type="EMBL" id="KAK2193597.1"/>
    </source>
</evidence>
<dbReference type="Proteomes" id="UP001209878">
    <property type="component" value="Unassembled WGS sequence"/>
</dbReference>
<comment type="caution">
    <text evidence="2">The sequence shown here is derived from an EMBL/GenBank/DDBJ whole genome shotgun (WGS) entry which is preliminary data.</text>
</comment>
<feature type="region of interest" description="Disordered" evidence="1">
    <location>
        <begin position="259"/>
        <end position="293"/>
    </location>
</feature>
<feature type="compositionally biased region" description="Acidic residues" evidence="1">
    <location>
        <begin position="261"/>
        <end position="272"/>
    </location>
</feature>
<evidence type="ECO:0000256" key="1">
    <source>
        <dbReference type="SAM" id="MobiDB-lite"/>
    </source>
</evidence>
<dbReference type="AlphaFoldDB" id="A0AAD9PF07"/>
<accession>A0AAD9PF07</accession>
<name>A0AAD9PF07_RIDPI</name>
<keyword evidence="3" id="KW-1185">Reference proteome</keyword>
<sequence length="293" mass="33455">MLKISEQVFRFKSRPVKGTNQRIRLLQSDKSQQQVQELFSKARIQAVLSVRDDQLLLTAADDEQKSQASRVLERNLHRSEIPVDDFHQEFLQSDQWKQFIDDLECNYTVTVEKGTSSVVIDALGDCSGDVLKQVRDKLKDNAQQSDDIHLTEEEWQLLKTYHQTQVEDLCKKTGTGRVHVAFTTSPSGKYVIRVSGDASLLQNVKTGLKQFVQRIIHKTVTFRRAGLFQFMKTGSGKMAITGIEKEYKCHISITEEKDAAQVDEDEDIDDKTEDIHEPVPPTRMMAQARQTDV</sequence>
<dbReference type="EMBL" id="JAODUO010000010">
    <property type="protein sequence ID" value="KAK2193597.1"/>
    <property type="molecule type" value="Genomic_DNA"/>
</dbReference>
<reference evidence="2" key="1">
    <citation type="journal article" date="2023" name="Mol. Biol. Evol.">
        <title>Third-Generation Sequencing Reveals the Adaptive Role of the Epigenome in Three Deep-Sea Polychaetes.</title>
        <authorList>
            <person name="Perez M."/>
            <person name="Aroh O."/>
            <person name="Sun Y."/>
            <person name="Lan Y."/>
            <person name="Juniper S.K."/>
            <person name="Young C.R."/>
            <person name="Angers B."/>
            <person name="Qian P.Y."/>
        </authorList>
    </citation>
    <scope>NUCLEOTIDE SEQUENCE</scope>
    <source>
        <strain evidence="2">R07B-5</strain>
    </source>
</reference>